<evidence type="ECO:0000313" key="2">
    <source>
        <dbReference type="Proteomes" id="UP000669239"/>
    </source>
</evidence>
<dbReference type="RefSeq" id="WP_165641761.1">
    <property type="nucleotide sequence ID" value="NZ_JAAITT010000007.1"/>
</dbReference>
<reference evidence="1 2" key="1">
    <citation type="journal article" date="2020" name="Cell Host Microbe">
        <title>Functional and Genomic Variation between Human-Derived Isolates of Lachnospiraceae Reveals Inter- and Intra-Species Diversity.</title>
        <authorList>
            <person name="Sorbara M.T."/>
            <person name="Littmann E.R."/>
            <person name="Fontana E."/>
            <person name="Moody T.U."/>
            <person name="Kohout C.E."/>
            <person name="Gjonbalaj M."/>
            <person name="Eaton V."/>
            <person name="Seok R."/>
            <person name="Leiner I.M."/>
            <person name="Pamer E.G."/>
        </authorList>
    </citation>
    <scope>NUCLEOTIDE SEQUENCE [LARGE SCALE GENOMIC DNA]</scope>
    <source>
        <strain evidence="1 2">MSK.1.17</strain>
    </source>
</reference>
<evidence type="ECO:0008006" key="3">
    <source>
        <dbReference type="Google" id="ProtNLM"/>
    </source>
</evidence>
<dbReference type="Proteomes" id="UP000669239">
    <property type="component" value="Unassembled WGS sequence"/>
</dbReference>
<comment type="caution">
    <text evidence="1">The sequence shown here is derived from an EMBL/GenBank/DDBJ whole genome shotgun (WGS) entry which is preliminary data.</text>
</comment>
<protein>
    <recommendedName>
        <fullName evidence="3">DUF1540 domain-containing protein</fullName>
    </recommendedName>
</protein>
<gene>
    <name evidence="1" type="ORF">G5B36_06355</name>
</gene>
<accession>A0ABX2HFW7</accession>
<keyword evidence="2" id="KW-1185">Reference proteome</keyword>
<evidence type="ECO:0000313" key="1">
    <source>
        <dbReference type="EMBL" id="NSJ48320.1"/>
    </source>
</evidence>
<sequence length="54" mass="6213">MGNAMECDNKECEYICDTPLGSYCTLTNEPVETTRCHYEEQKDLESDIFAEVSR</sequence>
<proteinExistence type="predicted"/>
<dbReference type="EMBL" id="JAAITT010000007">
    <property type="protein sequence ID" value="NSJ48320.1"/>
    <property type="molecule type" value="Genomic_DNA"/>
</dbReference>
<name>A0ABX2HFW7_9FIRM</name>
<organism evidence="1 2">
    <name type="scientific">Enterocloster aldenensis</name>
    <dbReference type="NCBI Taxonomy" id="358742"/>
    <lineage>
        <taxon>Bacteria</taxon>
        <taxon>Bacillati</taxon>
        <taxon>Bacillota</taxon>
        <taxon>Clostridia</taxon>
        <taxon>Lachnospirales</taxon>
        <taxon>Lachnospiraceae</taxon>
        <taxon>Enterocloster</taxon>
    </lineage>
</organism>